<keyword evidence="2" id="KW-1185">Reference proteome</keyword>
<evidence type="ECO:0000313" key="2">
    <source>
        <dbReference type="Proteomes" id="UP000305202"/>
    </source>
</evidence>
<evidence type="ECO:0000313" key="1">
    <source>
        <dbReference type="EMBL" id="TKI02835.1"/>
    </source>
</evidence>
<dbReference type="EMBL" id="SZPQ01000060">
    <property type="protein sequence ID" value="TKI02835.1"/>
    <property type="molecule type" value="Genomic_DNA"/>
</dbReference>
<comment type="caution">
    <text evidence="1">The sequence shown here is derived from an EMBL/GenBank/DDBJ whole genome shotgun (WGS) entry which is preliminary data.</text>
</comment>
<gene>
    <name evidence="1" type="ORF">FCN80_23840</name>
</gene>
<dbReference type="Proteomes" id="UP000305202">
    <property type="component" value="Unassembled WGS sequence"/>
</dbReference>
<name>A0ABY2SF73_9HYPH</name>
<protein>
    <submittedName>
        <fullName evidence="1">Uncharacterized protein</fullName>
    </submittedName>
</protein>
<reference evidence="1 2" key="1">
    <citation type="submission" date="2019-04" db="EMBL/GenBank/DDBJ databases">
        <authorList>
            <person name="Li M."/>
            <person name="Gao C."/>
        </authorList>
    </citation>
    <scope>NUCLEOTIDE SEQUENCE [LARGE SCALE GENOMIC DNA]</scope>
    <source>
        <strain evidence="1 2">BGMRC 2031</strain>
    </source>
</reference>
<organism evidence="1 2">
    <name type="scientific">Martelella alba</name>
    <dbReference type="NCBI Taxonomy" id="2590451"/>
    <lineage>
        <taxon>Bacteria</taxon>
        <taxon>Pseudomonadati</taxon>
        <taxon>Pseudomonadota</taxon>
        <taxon>Alphaproteobacteria</taxon>
        <taxon>Hyphomicrobiales</taxon>
        <taxon>Aurantimonadaceae</taxon>
        <taxon>Martelella</taxon>
    </lineage>
</organism>
<proteinExistence type="predicted"/>
<sequence>MHLDVSRYPLVFIDEHTQGAETFDDQFEQLLSSQRFFVLITAHSPHHHHDETAEERAEKTAFLKRIRARMRQYCLGIIIISIFSDKPLARVASIAAGKAFSCPIIFVDDEEQAIIEGQKLLGGNEAELHREHQ</sequence>
<accession>A0ABY2SF73</accession>
<dbReference type="RefSeq" id="WP_136992814.1">
    <property type="nucleotide sequence ID" value="NZ_SZPQ01000060.1"/>
</dbReference>